<dbReference type="Proteomes" id="UP000287033">
    <property type="component" value="Unassembled WGS sequence"/>
</dbReference>
<dbReference type="Gene3D" id="1.10.287.660">
    <property type="entry name" value="Helix hairpin bin"/>
    <property type="match status" value="1"/>
</dbReference>
<dbReference type="PROSITE" id="PS51314">
    <property type="entry name" value="VPS37_C"/>
    <property type="match status" value="1"/>
</dbReference>
<evidence type="ECO:0000256" key="7">
    <source>
        <dbReference type="PROSITE-ProRule" id="PRU00646"/>
    </source>
</evidence>
<feature type="compositionally biased region" description="Pro residues" evidence="8">
    <location>
        <begin position="224"/>
        <end position="248"/>
    </location>
</feature>
<comment type="similarity">
    <text evidence="2">Belongs to the VPS37 family.</text>
</comment>
<feature type="region of interest" description="Disordered" evidence="8">
    <location>
        <begin position="125"/>
        <end position="187"/>
    </location>
</feature>
<keyword evidence="5 7" id="KW-0653">Protein transport</keyword>
<dbReference type="GO" id="GO:0006623">
    <property type="term" value="P:protein targeting to vacuole"/>
    <property type="evidence" value="ECO:0007669"/>
    <property type="project" value="TreeGrafter"/>
</dbReference>
<accession>A0A401RL71</accession>
<dbReference type="GO" id="GO:0006612">
    <property type="term" value="P:protein targeting to membrane"/>
    <property type="evidence" value="ECO:0007669"/>
    <property type="project" value="TreeGrafter"/>
</dbReference>
<dbReference type="Pfam" id="PF07200">
    <property type="entry name" value="Mod_r"/>
    <property type="match status" value="1"/>
</dbReference>
<reference evidence="10 11" key="1">
    <citation type="journal article" date="2018" name="Nat. Ecol. Evol.">
        <title>Shark genomes provide insights into elasmobranch evolution and the origin of vertebrates.</title>
        <authorList>
            <person name="Hara Y"/>
            <person name="Yamaguchi K"/>
            <person name="Onimaru K"/>
            <person name="Kadota M"/>
            <person name="Koyanagi M"/>
            <person name="Keeley SD"/>
            <person name="Tatsumi K"/>
            <person name="Tanaka K"/>
            <person name="Motone F"/>
            <person name="Kageyama Y"/>
            <person name="Nozu R"/>
            <person name="Adachi N"/>
            <person name="Nishimura O"/>
            <person name="Nakagawa R"/>
            <person name="Tanegashima C"/>
            <person name="Kiyatake I"/>
            <person name="Matsumoto R"/>
            <person name="Murakumo K"/>
            <person name="Nishida K"/>
            <person name="Terakita A"/>
            <person name="Kuratani S"/>
            <person name="Sato K"/>
            <person name="Hyodo S Kuraku.S."/>
        </authorList>
    </citation>
    <scope>NUCLEOTIDE SEQUENCE [LARGE SCALE GENOMIC DNA]</scope>
</reference>
<dbReference type="PANTHER" id="PTHR13678">
    <property type="entry name" value="VACUOLAR PROTEIN SORTING-ASSOCIATED PROTEIN 37"/>
    <property type="match status" value="1"/>
</dbReference>
<dbReference type="GO" id="GO:0031902">
    <property type="term" value="C:late endosome membrane"/>
    <property type="evidence" value="ECO:0007669"/>
    <property type="project" value="UniProtKB-SubCell"/>
</dbReference>
<evidence type="ECO:0000313" key="11">
    <source>
        <dbReference type="Proteomes" id="UP000287033"/>
    </source>
</evidence>
<evidence type="ECO:0000256" key="4">
    <source>
        <dbReference type="ARBA" id="ARBA00022753"/>
    </source>
</evidence>
<comment type="subcellular location">
    <subcellularLocation>
        <location evidence="1">Late endosome membrane</location>
        <topology evidence="1">Peripheral membrane protein</topology>
    </subcellularLocation>
</comment>
<dbReference type="STRING" id="137246.A0A401RL71"/>
<evidence type="ECO:0000313" key="10">
    <source>
        <dbReference type="EMBL" id="GCC18869.1"/>
    </source>
</evidence>
<dbReference type="SUPFAM" id="SSF140111">
    <property type="entry name" value="Endosomal sorting complex assembly domain"/>
    <property type="match status" value="1"/>
</dbReference>
<proteinExistence type="inferred from homology"/>
<evidence type="ECO:0000256" key="2">
    <source>
        <dbReference type="ARBA" id="ARBA00007617"/>
    </source>
</evidence>
<dbReference type="GO" id="GO:0043162">
    <property type="term" value="P:ubiquitin-dependent protein catabolic process via the multivesicular body sorting pathway"/>
    <property type="evidence" value="ECO:0007669"/>
    <property type="project" value="TreeGrafter"/>
</dbReference>
<evidence type="ECO:0000256" key="1">
    <source>
        <dbReference type="ARBA" id="ARBA00004633"/>
    </source>
</evidence>
<dbReference type="InterPro" id="IPR029012">
    <property type="entry name" value="Helix_hairpin_bin_sf"/>
</dbReference>
<dbReference type="InterPro" id="IPR009851">
    <property type="entry name" value="Mod_r"/>
</dbReference>
<comment type="function">
    <text evidence="6">Component of the ESCRT-I complex, a regulator of vesicular trafficking process. Required for the sorting of endocytic ubiquitinated cargos into multivesicular bodies. May be involved in cell growth and differentiation.</text>
</comment>
<dbReference type="PANTHER" id="PTHR13678:SF12">
    <property type="entry name" value="VACUOLAR PROTEIN SORTING-ASSOCIATED PROTEIN 37D"/>
    <property type="match status" value="1"/>
</dbReference>
<name>A0A401RL71_CHIPU</name>
<dbReference type="OMA" id="IETHAMA"/>
<evidence type="ECO:0000256" key="8">
    <source>
        <dbReference type="SAM" id="MobiDB-lite"/>
    </source>
</evidence>
<evidence type="ECO:0000259" key="9">
    <source>
        <dbReference type="PROSITE" id="PS51314"/>
    </source>
</evidence>
<evidence type="ECO:0000256" key="5">
    <source>
        <dbReference type="ARBA" id="ARBA00022927"/>
    </source>
</evidence>
<keyword evidence="4" id="KW-0967">Endosome</keyword>
<sequence>MQSLSAFAGCVLEMLESVDPFPTSFRSKPDSCDFFLPPPTFLKRWCLALGHELLQAEGQLADTDLLLSTLQAEGAKVEKESEELAERFLEGRFALEVFLEQYNEQRKLAHLRRVRIEKLQEILSQPRAAPAQPVQPSPTLPQRPPPPVPCPTAAPPLPYDPNPGAAGVPRQGGPTYPPTSTAPPQYYPRPIQPLQPPYPVQGQFAASQPPYPLYPMATYVYGPSGPPQVPPRPGYKTPQPPYHMPQPY</sequence>
<feature type="region of interest" description="Disordered" evidence="8">
    <location>
        <begin position="222"/>
        <end position="248"/>
    </location>
</feature>
<dbReference type="OrthoDB" id="10004364at2759"/>
<keyword evidence="3 7" id="KW-0813">Transport</keyword>
<feature type="compositionally biased region" description="Pro residues" evidence="8">
    <location>
        <begin position="175"/>
        <end position="187"/>
    </location>
</feature>
<dbReference type="InterPro" id="IPR037202">
    <property type="entry name" value="ESCRT_assembly_dom"/>
</dbReference>
<protein>
    <recommendedName>
        <fullName evidence="9">VPS37 C-terminal domain-containing protein</fullName>
    </recommendedName>
</protein>
<keyword evidence="11" id="KW-1185">Reference proteome</keyword>
<feature type="domain" description="VPS37 C-terminal" evidence="9">
    <location>
        <begin position="43"/>
        <end position="133"/>
    </location>
</feature>
<evidence type="ECO:0000256" key="3">
    <source>
        <dbReference type="ARBA" id="ARBA00022448"/>
    </source>
</evidence>
<comment type="caution">
    <text evidence="10">The sequence shown here is derived from an EMBL/GenBank/DDBJ whole genome shotgun (WGS) entry which is preliminary data.</text>
</comment>
<dbReference type="AlphaFoldDB" id="A0A401RL71"/>
<dbReference type="GO" id="GO:0000813">
    <property type="term" value="C:ESCRT I complex"/>
    <property type="evidence" value="ECO:0007669"/>
    <property type="project" value="UniProtKB-ARBA"/>
</dbReference>
<evidence type="ECO:0000256" key="6">
    <source>
        <dbReference type="ARBA" id="ARBA00025010"/>
    </source>
</evidence>
<feature type="compositionally biased region" description="Pro residues" evidence="8">
    <location>
        <begin position="133"/>
        <end position="161"/>
    </location>
</feature>
<organism evidence="10 11">
    <name type="scientific">Chiloscyllium punctatum</name>
    <name type="common">Brownbanded bambooshark</name>
    <name type="synonym">Hemiscyllium punctatum</name>
    <dbReference type="NCBI Taxonomy" id="137246"/>
    <lineage>
        <taxon>Eukaryota</taxon>
        <taxon>Metazoa</taxon>
        <taxon>Chordata</taxon>
        <taxon>Craniata</taxon>
        <taxon>Vertebrata</taxon>
        <taxon>Chondrichthyes</taxon>
        <taxon>Elasmobranchii</taxon>
        <taxon>Galeomorphii</taxon>
        <taxon>Galeoidea</taxon>
        <taxon>Orectolobiformes</taxon>
        <taxon>Hemiscylliidae</taxon>
        <taxon>Chiloscyllium</taxon>
    </lineage>
</organism>
<gene>
    <name evidence="10" type="ORF">chiPu_0022148</name>
</gene>
<dbReference type="EMBL" id="BEZZ01006115">
    <property type="protein sequence ID" value="GCC18869.1"/>
    <property type="molecule type" value="Genomic_DNA"/>
</dbReference>